<dbReference type="Proteomes" id="UP000774617">
    <property type="component" value="Unassembled WGS sequence"/>
</dbReference>
<reference evidence="1 2" key="1">
    <citation type="journal article" date="2021" name="Nat. Commun.">
        <title>Genetic determinants of endophytism in the Arabidopsis root mycobiome.</title>
        <authorList>
            <person name="Mesny F."/>
            <person name="Miyauchi S."/>
            <person name="Thiergart T."/>
            <person name="Pickel B."/>
            <person name="Atanasova L."/>
            <person name="Karlsson M."/>
            <person name="Huettel B."/>
            <person name="Barry K.W."/>
            <person name="Haridas S."/>
            <person name="Chen C."/>
            <person name="Bauer D."/>
            <person name="Andreopoulos W."/>
            <person name="Pangilinan J."/>
            <person name="LaButti K."/>
            <person name="Riley R."/>
            <person name="Lipzen A."/>
            <person name="Clum A."/>
            <person name="Drula E."/>
            <person name="Henrissat B."/>
            <person name="Kohler A."/>
            <person name="Grigoriev I.V."/>
            <person name="Martin F.M."/>
            <person name="Hacquard S."/>
        </authorList>
    </citation>
    <scope>NUCLEOTIDE SEQUENCE [LARGE SCALE GENOMIC DNA]</scope>
    <source>
        <strain evidence="1 2">MPI-SDFR-AT-0080</strain>
    </source>
</reference>
<dbReference type="EMBL" id="JAGTJR010000006">
    <property type="protein sequence ID" value="KAH7058583.1"/>
    <property type="molecule type" value="Genomic_DNA"/>
</dbReference>
<comment type="caution">
    <text evidence="1">The sequence shown here is derived from an EMBL/GenBank/DDBJ whole genome shotgun (WGS) entry which is preliminary data.</text>
</comment>
<evidence type="ECO:0000313" key="1">
    <source>
        <dbReference type="EMBL" id="KAH7058583.1"/>
    </source>
</evidence>
<sequence length="70" mass="8013">MRCMEENPRTAALVLCMCLLSFSSISRIAGCWRFSACVVFRPARCRFFGPTFSEGLVATVLFVRIDQRRM</sequence>
<gene>
    <name evidence="1" type="ORF">B0J12DRAFT_650778</name>
</gene>
<protein>
    <recommendedName>
        <fullName evidence="3">Secreted protein</fullName>
    </recommendedName>
</protein>
<name>A0ABQ8GJI2_9PEZI</name>
<keyword evidence="2" id="KW-1185">Reference proteome</keyword>
<evidence type="ECO:0008006" key="3">
    <source>
        <dbReference type="Google" id="ProtNLM"/>
    </source>
</evidence>
<organism evidence="1 2">
    <name type="scientific">Macrophomina phaseolina</name>
    <dbReference type="NCBI Taxonomy" id="35725"/>
    <lineage>
        <taxon>Eukaryota</taxon>
        <taxon>Fungi</taxon>
        <taxon>Dikarya</taxon>
        <taxon>Ascomycota</taxon>
        <taxon>Pezizomycotina</taxon>
        <taxon>Dothideomycetes</taxon>
        <taxon>Dothideomycetes incertae sedis</taxon>
        <taxon>Botryosphaeriales</taxon>
        <taxon>Botryosphaeriaceae</taxon>
        <taxon>Macrophomina</taxon>
    </lineage>
</organism>
<proteinExistence type="predicted"/>
<evidence type="ECO:0000313" key="2">
    <source>
        <dbReference type="Proteomes" id="UP000774617"/>
    </source>
</evidence>
<accession>A0ABQ8GJI2</accession>